<gene>
    <name evidence="3" type="ORF">GPJ59_01080</name>
</gene>
<dbReference type="SUPFAM" id="SSF48264">
    <property type="entry name" value="Cytochrome P450"/>
    <property type="match status" value="1"/>
</dbReference>
<name>A0ABS6YZT3_9ACTN</name>
<dbReference type="InterPro" id="IPR017972">
    <property type="entry name" value="Cyt_P450_CS"/>
</dbReference>
<sequence>MTTSPPDPTSPLAATAPLGCPVAHAPAGGPRPVYGPEAEAEPYAFYEQLRAEHGAVAPVLLYGGVPAWLVLGHREALEVMRSPLYSSDSRNWHAFRQGTLPADSPLLPITAWQPLVALTEGAEHARLREAVTESLARVNPHRVRRYITRYATRLIDAFAPTGQADLVADFSRKLPALVVCQLLGIREEDALTAGAAVADMISGSASAAQSNQLIVEMMSELVESRKRRPGDDLASWLLVHPSELSDEEVREHLRLALVAALEPTTNLIASALRMLLTDERFRGNLSGGQMTLPDALEQVLWDHPPLAVVPTRWAKADTYLGGAQIMAGDMVMLGLAAGNVDPAIRPDLMMPMYGNRSHLAFGAGAHECPGQALGRAVADAGIDLLLERIPDIRLAVDGNEVQVVGTWMSRRLTSLPVTFAPQRGAQKPAAVQSHAEPLPQPEAVPARQERRRGWLRSR</sequence>
<evidence type="ECO:0000313" key="4">
    <source>
        <dbReference type="Proteomes" id="UP000812013"/>
    </source>
</evidence>
<keyword evidence="4" id="KW-1185">Reference proteome</keyword>
<dbReference type="PROSITE" id="PS00086">
    <property type="entry name" value="CYTOCHROME_P450"/>
    <property type="match status" value="1"/>
</dbReference>
<accession>A0ABS6YZT3</accession>
<feature type="region of interest" description="Disordered" evidence="2">
    <location>
        <begin position="423"/>
        <end position="458"/>
    </location>
</feature>
<dbReference type="InterPro" id="IPR036396">
    <property type="entry name" value="Cyt_P450_sf"/>
</dbReference>
<dbReference type="PRINTS" id="PR00359">
    <property type="entry name" value="BP450"/>
</dbReference>
<comment type="caution">
    <text evidence="3">The sequence shown here is derived from an EMBL/GenBank/DDBJ whole genome shotgun (WGS) entry which is preliminary data.</text>
</comment>
<evidence type="ECO:0000256" key="2">
    <source>
        <dbReference type="SAM" id="MobiDB-lite"/>
    </source>
</evidence>
<evidence type="ECO:0000256" key="1">
    <source>
        <dbReference type="ARBA" id="ARBA00010617"/>
    </source>
</evidence>
<proteinExistence type="inferred from homology"/>
<dbReference type="Gene3D" id="1.10.630.10">
    <property type="entry name" value="Cytochrome P450"/>
    <property type="match status" value="1"/>
</dbReference>
<comment type="similarity">
    <text evidence="1">Belongs to the cytochrome P450 family.</text>
</comment>
<dbReference type="PANTHER" id="PTHR46696:SF1">
    <property type="entry name" value="CYTOCHROME P450 YJIB-RELATED"/>
    <property type="match status" value="1"/>
</dbReference>
<dbReference type="Proteomes" id="UP000812013">
    <property type="component" value="Unassembled WGS sequence"/>
</dbReference>
<protein>
    <submittedName>
        <fullName evidence="3">Cytochrome P450</fullName>
    </submittedName>
</protein>
<reference evidence="3 4" key="1">
    <citation type="submission" date="2019-12" db="EMBL/GenBank/DDBJ databases">
        <title>Genome sequence of Streptomyces bambusae.</title>
        <authorList>
            <person name="Bansal K."/>
            <person name="Choksket S."/>
            <person name="Korpole S."/>
            <person name="Patil P.B."/>
        </authorList>
    </citation>
    <scope>NUCLEOTIDE SEQUENCE [LARGE SCALE GENOMIC DNA]</scope>
    <source>
        <strain evidence="3 4">SK60</strain>
    </source>
</reference>
<dbReference type="RefSeq" id="WP_219664257.1">
    <property type="nucleotide sequence ID" value="NZ_WTFF01000004.1"/>
</dbReference>
<dbReference type="EMBL" id="WTFF01000004">
    <property type="protein sequence ID" value="MBW5480528.1"/>
    <property type="molecule type" value="Genomic_DNA"/>
</dbReference>
<evidence type="ECO:0000313" key="3">
    <source>
        <dbReference type="EMBL" id="MBW5480528.1"/>
    </source>
</evidence>
<dbReference type="PANTHER" id="PTHR46696">
    <property type="entry name" value="P450, PUTATIVE (EUROFUNG)-RELATED"/>
    <property type="match status" value="1"/>
</dbReference>
<organism evidence="3 4">
    <name type="scientific">Streptomyces bambusae</name>
    <dbReference type="NCBI Taxonomy" id="1550616"/>
    <lineage>
        <taxon>Bacteria</taxon>
        <taxon>Bacillati</taxon>
        <taxon>Actinomycetota</taxon>
        <taxon>Actinomycetes</taxon>
        <taxon>Kitasatosporales</taxon>
        <taxon>Streptomycetaceae</taxon>
        <taxon>Streptomyces</taxon>
    </lineage>
</organism>
<dbReference type="InterPro" id="IPR002397">
    <property type="entry name" value="Cyt_P450_B"/>
</dbReference>